<gene>
    <name evidence="2 4" type="ORF">BDZ99DRAFT_534983</name>
</gene>
<evidence type="ECO:0000313" key="4">
    <source>
        <dbReference type="RefSeq" id="XP_033574542.1"/>
    </source>
</evidence>
<evidence type="ECO:0000259" key="1">
    <source>
        <dbReference type="Pfam" id="PF06985"/>
    </source>
</evidence>
<dbReference type="EMBL" id="MU003704">
    <property type="protein sequence ID" value="KAF2807578.1"/>
    <property type="molecule type" value="Genomic_DNA"/>
</dbReference>
<evidence type="ECO:0000313" key="3">
    <source>
        <dbReference type="Proteomes" id="UP000504636"/>
    </source>
</evidence>
<dbReference type="InterPro" id="IPR010730">
    <property type="entry name" value="HET"/>
</dbReference>
<dbReference type="OrthoDB" id="5428863at2759"/>
<sequence length="412" mass="46147">MGSIRHPSQSAADASGLGANATILYNRRSAFSLSQGDMTPDDQLCERCARFDLDTISSRDTVHRMCGEMIAILGLVDKSWKERACAFCRLIGSLMVNYPSKKTLGVSAMPVQWMVAYAVPGVGAAFLGLHEYGSGVGSSHWQPCSIGRITPQDQLSEIRSDLMQRMLMHCSLNHRVSCSLSRQDIDRGIPFLSLIDCRNRTIVTPNLMPMPRFTALSYVWGSSGSGPSQPRDYTQLGNADQVIKDAISATLRLGYDYLWVDRYCITQEGNEHKHEQIQNMHRVYRQAEVTLIAAAGKDSHHGLPSVSLTPRAPQPCARINGAVYVSTLRPPPELIDKSVWATRGWAYQEAILLRRRLYFTDEQVYFDCKAMACREAIVPNLCTRPREISVHDAQYPHSLFRHIKAYNLVIRP</sequence>
<reference evidence="4" key="3">
    <citation type="submission" date="2025-04" db="UniProtKB">
        <authorList>
            <consortium name="RefSeq"/>
        </authorList>
    </citation>
    <scope>IDENTIFICATION</scope>
    <source>
        <strain evidence="4">CBS 304.34</strain>
    </source>
</reference>
<dbReference type="PANTHER" id="PTHR33112">
    <property type="entry name" value="DOMAIN PROTEIN, PUTATIVE-RELATED"/>
    <property type="match status" value="1"/>
</dbReference>
<evidence type="ECO:0000313" key="2">
    <source>
        <dbReference type="EMBL" id="KAF2807578.1"/>
    </source>
</evidence>
<keyword evidence="3" id="KW-1185">Reference proteome</keyword>
<accession>A0A6A6YG78</accession>
<reference evidence="2 4" key="1">
    <citation type="journal article" date="2020" name="Stud. Mycol.">
        <title>101 Dothideomycetes genomes: a test case for predicting lifestyles and emergence of pathogens.</title>
        <authorList>
            <person name="Haridas S."/>
            <person name="Albert R."/>
            <person name="Binder M."/>
            <person name="Bloem J."/>
            <person name="Labutti K."/>
            <person name="Salamov A."/>
            <person name="Andreopoulos B."/>
            <person name="Baker S."/>
            <person name="Barry K."/>
            <person name="Bills G."/>
            <person name="Bluhm B."/>
            <person name="Cannon C."/>
            <person name="Castanera R."/>
            <person name="Culley D."/>
            <person name="Daum C."/>
            <person name="Ezra D."/>
            <person name="Gonzalez J."/>
            <person name="Henrissat B."/>
            <person name="Kuo A."/>
            <person name="Liang C."/>
            <person name="Lipzen A."/>
            <person name="Lutzoni F."/>
            <person name="Magnuson J."/>
            <person name="Mondo S."/>
            <person name="Nolan M."/>
            <person name="Ohm R."/>
            <person name="Pangilinan J."/>
            <person name="Park H.-J."/>
            <person name="Ramirez L."/>
            <person name="Alfaro M."/>
            <person name="Sun H."/>
            <person name="Tritt A."/>
            <person name="Yoshinaga Y."/>
            <person name="Zwiers L.-H."/>
            <person name="Turgeon B."/>
            <person name="Goodwin S."/>
            <person name="Spatafora J."/>
            <person name="Crous P."/>
            <person name="Grigoriev I."/>
        </authorList>
    </citation>
    <scope>NUCLEOTIDE SEQUENCE</scope>
    <source>
        <strain evidence="2 4">CBS 304.34</strain>
    </source>
</reference>
<dbReference type="PANTHER" id="PTHR33112:SF1">
    <property type="entry name" value="HETEROKARYON INCOMPATIBILITY DOMAIN-CONTAINING PROTEIN"/>
    <property type="match status" value="1"/>
</dbReference>
<organism evidence="2">
    <name type="scientific">Mytilinidion resinicola</name>
    <dbReference type="NCBI Taxonomy" id="574789"/>
    <lineage>
        <taxon>Eukaryota</taxon>
        <taxon>Fungi</taxon>
        <taxon>Dikarya</taxon>
        <taxon>Ascomycota</taxon>
        <taxon>Pezizomycotina</taxon>
        <taxon>Dothideomycetes</taxon>
        <taxon>Pleosporomycetidae</taxon>
        <taxon>Mytilinidiales</taxon>
        <taxon>Mytilinidiaceae</taxon>
        <taxon>Mytilinidion</taxon>
    </lineage>
</organism>
<dbReference type="AlphaFoldDB" id="A0A6A6YG78"/>
<feature type="domain" description="Heterokaryon incompatibility" evidence="1">
    <location>
        <begin position="213"/>
        <end position="349"/>
    </location>
</feature>
<name>A0A6A6YG78_9PEZI</name>
<dbReference type="Proteomes" id="UP000504636">
    <property type="component" value="Unplaced"/>
</dbReference>
<dbReference type="Pfam" id="PF06985">
    <property type="entry name" value="HET"/>
    <property type="match status" value="1"/>
</dbReference>
<proteinExistence type="predicted"/>
<reference evidence="4" key="2">
    <citation type="submission" date="2020-04" db="EMBL/GenBank/DDBJ databases">
        <authorList>
            <consortium name="NCBI Genome Project"/>
        </authorList>
    </citation>
    <scope>NUCLEOTIDE SEQUENCE</scope>
    <source>
        <strain evidence="4">CBS 304.34</strain>
    </source>
</reference>
<dbReference type="RefSeq" id="XP_033574542.1">
    <property type="nucleotide sequence ID" value="XM_033726548.1"/>
</dbReference>
<protein>
    <submittedName>
        <fullName evidence="2 4">HET-domain-containing protein</fullName>
    </submittedName>
</protein>
<dbReference type="GeneID" id="54467441"/>